<proteinExistence type="predicted"/>
<accession>A0ABS8T2P6</accession>
<name>A0ABS8T2P6_DATST</name>
<keyword evidence="3" id="KW-1185">Reference proteome</keyword>
<sequence>MKFECSVGARVNGKQTNEEVPFTLILMEQEILEQSNSSKTGVITGRTVAEEDETSVDLEETHGSRKQSGDVEVIEEEGENYQFCHKCMRVRHVCVEPPNEANHPRKKKVLKQMWKPTEKVAQKEDEQKATKKGIQVEREVNVLFDPNIFPILTATPVRNISYVFAS</sequence>
<evidence type="ECO:0000256" key="1">
    <source>
        <dbReference type="SAM" id="MobiDB-lite"/>
    </source>
</evidence>
<organism evidence="2 3">
    <name type="scientific">Datura stramonium</name>
    <name type="common">Jimsonweed</name>
    <name type="synonym">Common thornapple</name>
    <dbReference type="NCBI Taxonomy" id="4076"/>
    <lineage>
        <taxon>Eukaryota</taxon>
        <taxon>Viridiplantae</taxon>
        <taxon>Streptophyta</taxon>
        <taxon>Embryophyta</taxon>
        <taxon>Tracheophyta</taxon>
        <taxon>Spermatophyta</taxon>
        <taxon>Magnoliopsida</taxon>
        <taxon>eudicotyledons</taxon>
        <taxon>Gunneridae</taxon>
        <taxon>Pentapetalae</taxon>
        <taxon>asterids</taxon>
        <taxon>lamiids</taxon>
        <taxon>Solanales</taxon>
        <taxon>Solanaceae</taxon>
        <taxon>Solanoideae</taxon>
        <taxon>Datureae</taxon>
        <taxon>Datura</taxon>
    </lineage>
</organism>
<feature type="compositionally biased region" description="Basic and acidic residues" evidence="1">
    <location>
        <begin position="59"/>
        <end position="69"/>
    </location>
</feature>
<evidence type="ECO:0000313" key="2">
    <source>
        <dbReference type="EMBL" id="MCD7465373.1"/>
    </source>
</evidence>
<reference evidence="2 3" key="1">
    <citation type="journal article" date="2021" name="BMC Genomics">
        <title>Datura genome reveals duplications of psychoactive alkaloid biosynthetic genes and high mutation rate following tissue culture.</title>
        <authorList>
            <person name="Rajewski A."/>
            <person name="Carter-House D."/>
            <person name="Stajich J."/>
            <person name="Litt A."/>
        </authorList>
    </citation>
    <scope>NUCLEOTIDE SEQUENCE [LARGE SCALE GENOMIC DNA]</scope>
    <source>
        <strain evidence="2">AR-01</strain>
    </source>
</reference>
<evidence type="ECO:0000313" key="3">
    <source>
        <dbReference type="Proteomes" id="UP000823775"/>
    </source>
</evidence>
<dbReference type="EMBL" id="JACEIK010001041">
    <property type="protein sequence ID" value="MCD7465373.1"/>
    <property type="molecule type" value="Genomic_DNA"/>
</dbReference>
<gene>
    <name evidence="2" type="ORF">HAX54_001182</name>
</gene>
<protein>
    <submittedName>
        <fullName evidence="2">Uncharacterized protein</fullName>
    </submittedName>
</protein>
<comment type="caution">
    <text evidence="2">The sequence shown here is derived from an EMBL/GenBank/DDBJ whole genome shotgun (WGS) entry which is preliminary data.</text>
</comment>
<dbReference type="Proteomes" id="UP000823775">
    <property type="component" value="Unassembled WGS sequence"/>
</dbReference>
<feature type="region of interest" description="Disordered" evidence="1">
    <location>
        <begin position="48"/>
        <end position="70"/>
    </location>
</feature>